<evidence type="ECO:0000256" key="3">
    <source>
        <dbReference type="ARBA" id="ARBA00022723"/>
    </source>
</evidence>
<evidence type="ECO:0000256" key="4">
    <source>
        <dbReference type="ARBA" id="ARBA00022729"/>
    </source>
</evidence>
<protein>
    <submittedName>
        <fullName evidence="9">Methylamine utilization protein MauG</fullName>
    </submittedName>
</protein>
<gene>
    <name evidence="9" type="ORF">GCM10007938_06160</name>
</gene>
<reference evidence="10" key="1">
    <citation type="journal article" date="2019" name="Int. J. Syst. Evol. Microbiol.">
        <title>The Global Catalogue of Microorganisms (GCM) 10K type strain sequencing project: providing services to taxonomists for standard genome sequencing and annotation.</title>
        <authorList>
            <consortium name="The Broad Institute Genomics Platform"/>
            <consortium name="The Broad Institute Genome Sequencing Center for Infectious Disease"/>
            <person name="Wu L."/>
            <person name="Ma J."/>
        </authorList>
    </citation>
    <scope>NUCLEOTIDE SEQUENCE [LARGE SCALE GENOMIC DNA]</scope>
    <source>
        <strain evidence="10">NBRC 108723</strain>
    </source>
</reference>
<evidence type="ECO:0000259" key="8">
    <source>
        <dbReference type="PROSITE" id="PS51007"/>
    </source>
</evidence>
<keyword evidence="10" id="KW-1185">Reference proteome</keyword>
<dbReference type="PROSITE" id="PS51007">
    <property type="entry name" value="CYTC"/>
    <property type="match status" value="1"/>
</dbReference>
<dbReference type="NCBIfam" id="TIGR03981">
    <property type="entry name" value="SAM_quin_mod"/>
    <property type="match status" value="1"/>
</dbReference>
<evidence type="ECO:0000313" key="10">
    <source>
        <dbReference type="Proteomes" id="UP001157138"/>
    </source>
</evidence>
<keyword evidence="2 7" id="KW-0349">Heme</keyword>
<name>A0ABQ6EV27_9VIBR</name>
<dbReference type="InterPro" id="IPR023893">
    <property type="entry name" value="MauG-like"/>
</dbReference>
<organism evidence="9 10">
    <name type="scientific">Vibrio zhanjiangensis</name>
    <dbReference type="NCBI Taxonomy" id="1046128"/>
    <lineage>
        <taxon>Bacteria</taxon>
        <taxon>Pseudomonadati</taxon>
        <taxon>Pseudomonadota</taxon>
        <taxon>Gammaproteobacteria</taxon>
        <taxon>Vibrionales</taxon>
        <taxon>Vibrionaceae</taxon>
        <taxon>Vibrio</taxon>
    </lineage>
</organism>
<dbReference type="Proteomes" id="UP001157138">
    <property type="component" value="Unassembled WGS sequence"/>
</dbReference>
<dbReference type="InterPro" id="IPR009056">
    <property type="entry name" value="Cyt_c-like_dom"/>
</dbReference>
<evidence type="ECO:0000256" key="1">
    <source>
        <dbReference type="ARBA" id="ARBA00004196"/>
    </source>
</evidence>
<keyword evidence="5" id="KW-0560">Oxidoreductase</keyword>
<dbReference type="Gene3D" id="1.10.760.10">
    <property type="entry name" value="Cytochrome c-like domain"/>
    <property type="match status" value="2"/>
</dbReference>
<evidence type="ECO:0000256" key="7">
    <source>
        <dbReference type="PROSITE-ProRule" id="PRU00433"/>
    </source>
</evidence>
<dbReference type="InterPro" id="IPR051395">
    <property type="entry name" value="Cytochrome_c_Peroxidase/MauG"/>
</dbReference>
<evidence type="ECO:0000256" key="2">
    <source>
        <dbReference type="ARBA" id="ARBA00022617"/>
    </source>
</evidence>
<dbReference type="PANTHER" id="PTHR30600">
    <property type="entry name" value="CYTOCHROME C PEROXIDASE-RELATED"/>
    <property type="match status" value="1"/>
</dbReference>
<dbReference type="PANTHER" id="PTHR30600:SF10">
    <property type="entry name" value="BLL6722 PROTEIN"/>
    <property type="match status" value="1"/>
</dbReference>
<evidence type="ECO:0000256" key="6">
    <source>
        <dbReference type="ARBA" id="ARBA00023004"/>
    </source>
</evidence>
<sequence>MYRWAILLFVSFQSWGLSLDDSLDVAISAFQLKGNVCDKSSPPDPNNLSSLGKIFFERPILSGDKDISCANCHIDNKALADGLPLAVGVGGIGEDKERLISGGAVVPRNAFTLFARADERYTTFFWDGKVQMADNEIYSPIGEGYSMGFESALSVAAILPLLSRDEFLGHSNGPYNSNSHVELLENQYFNDKVKAQNKFLQDLLKDTNDADIRILVQALNNAEIAKQNFTLSVVGNALASFIREKVKVTCEPSNWEQYINGDKRALTEKQKEGALVFYGKGRCAACHSGDLLSDMNFHSVGVPQGTQGPHMFGQDLGRALVTYRTEDRYKFKTPSLISVSKTAPYGHNGIFPSLESVVKYHINPMFFYRNPKVTDEMILKNNESLASRSEVLRWIKIDEEELVSLLKFLETL</sequence>
<dbReference type="InterPro" id="IPR004852">
    <property type="entry name" value="Di-haem_cyt_c_peroxidsae"/>
</dbReference>
<comment type="caution">
    <text evidence="9">The sequence shown here is derived from an EMBL/GenBank/DDBJ whole genome shotgun (WGS) entry which is preliminary data.</text>
</comment>
<keyword evidence="4" id="KW-0732">Signal</keyword>
<evidence type="ECO:0000313" key="9">
    <source>
        <dbReference type="EMBL" id="GLT16839.1"/>
    </source>
</evidence>
<comment type="subcellular location">
    <subcellularLocation>
        <location evidence="1">Cell envelope</location>
    </subcellularLocation>
</comment>
<dbReference type="InterPro" id="IPR036909">
    <property type="entry name" value="Cyt_c-like_dom_sf"/>
</dbReference>
<evidence type="ECO:0000256" key="5">
    <source>
        <dbReference type="ARBA" id="ARBA00023002"/>
    </source>
</evidence>
<accession>A0ABQ6EV27</accession>
<dbReference type="EMBL" id="BSPW01000013">
    <property type="protein sequence ID" value="GLT16839.1"/>
    <property type="molecule type" value="Genomic_DNA"/>
</dbReference>
<keyword evidence="6 7" id="KW-0408">Iron</keyword>
<dbReference type="RefSeq" id="WP_284190764.1">
    <property type="nucleotide sequence ID" value="NZ_BSPW01000013.1"/>
</dbReference>
<dbReference type="Pfam" id="PF03150">
    <property type="entry name" value="CCP_MauG"/>
    <property type="match status" value="1"/>
</dbReference>
<feature type="domain" description="Cytochrome c" evidence="8">
    <location>
        <begin position="268"/>
        <end position="412"/>
    </location>
</feature>
<proteinExistence type="predicted"/>
<keyword evidence="3 7" id="KW-0479">Metal-binding</keyword>
<dbReference type="SUPFAM" id="SSF46626">
    <property type="entry name" value="Cytochrome c"/>
    <property type="match status" value="2"/>
</dbReference>